<feature type="compositionally biased region" description="Polar residues" evidence="2">
    <location>
        <begin position="1"/>
        <end position="18"/>
    </location>
</feature>
<evidence type="ECO:0000259" key="3">
    <source>
        <dbReference type="PROSITE" id="PS50144"/>
    </source>
</evidence>
<reference evidence="4 5" key="1">
    <citation type="submission" date="2020-04" db="EMBL/GenBank/DDBJ databases">
        <title>Perkinsus olseni comparative genomics.</title>
        <authorList>
            <person name="Bogema D.R."/>
        </authorList>
    </citation>
    <scope>NUCLEOTIDE SEQUENCE [LARGE SCALE GENOMIC DNA]</scope>
    <source>
        <strain evidence="4">00978-12</strain>
    </source>
</reference>
<dbReference type="InterPro" id="IPR002083">
    <property type="entry name" value="MATH/TRAF_dom"/>
</dbReference>
<evidence type="ECO:0000256" key="2">
    <source>
        <dbReference type="SAM" id="MobiDB-lite"/>
    </source>
</evidence>
<dbReference type="PANTHER" id="PTHR46236:SF36">
    <property type="entry name" value="MATH (MEPRIN AND TRAF-C-LIKE) DOMAIN PROTEIN"/>
    <property type="match status" value="1"/>
</dbReference>
<dbReference type="CDD" id="cd00121">
    <property type="entry name" value="MATH"/>
    <property type="match status" value="1"/>
</dbReference>
<protein>
    <recommendedName>
        <fullName evidence="3">MATH domain-containing protein</fullName>
    </recommendedName>
</protein>
<dbReference type="SUPFAM" id="SSF49599">
    <property type="entry name" value="TRAF domain-like"/>
    <property type="match status" value="1"/>
</dbReference>
<gene>
    <name evidence="4" type="ORF">FOZ60_001265</name>
</gene>
<feature type="domain" description="MATH" evidence="3">
    <location>
        <begin position="31"/>
        <end position="159"/>
    </location>
</feature>
<evidence type="ECO:0000256" key="1">
    <source>
        <dbReference type="ARBA" id="ARBA00023054"/>
    </source>
</evidence>
<evidence type="ECO:0000313" key="4">
    <source>
        <dbReference type="EMBL" id="KAF4674341.1"/>
    </source>
</evidence>
<proteinExistence type="predicted"/>
<dbReference type="Proteomes" id="UP000541610">
    <property type="component" value="Unassembled WGS sequence"/>
</dbReference>
<sequence length="370" mass="41153">MPAKTETLSTTGRTSSAAARNKCGVRRNRKVSELVFRIEDVAKYEVGESICSPTKLLELFNYQLEVYPMGEAEDTFSAYICRVPVDGVDSRIMYEQVNFEITLVNQRNNKESITKKDELDSFPADESYGFDDFLDEELRSETHPAFFDDKGGIVIRARVDITESKLSLVPAEKVPVEPDEQEIKIGGVADFEKGEDIKFRPVWRGSYRTQIGDSIVVIAPIVDAGTKLLKLKVTVVNHKAFTGSIVGGSDITVDPGDAGDDINWGPNRLLSIEDLLDEDQGWLDEHGALIIRASVNLADEGRDPHSFTRSAKKRRLSGAYNDPQGEMERGFLVSSHHVAHDVSAGIFRDPLFHENIPGSRYEYSGSDMMA</sequence>
<accession>A0A7J6MTV8</accession>
<dbReference type="InterPro" id="IPR050804">
    <property type="entry name" value="MCC"/>
</dbReference>
<dbReference type="InterPro" id="IPR008974">
    <property type="entry name" value="TRAF-like"/>
</dbReference>
<feature type="region of interest" description="Disordered" evidence="2">
    <location>
        <begin position="1"/>
        <end position="20"/>
    </location>
</feature>
<feature type="non-terminal residue" evidence="4">
    <location>
        <position position="370"/>
    </location>
</feature>
<dbReference type="EMBL" id="JABANP010001176">
    <property type="protein sequence ID" value="KAF4674341.1"/>
    <property type="molecule type" value="Genomic_DNA"/>
</dbReference>
<dbReference type="AlphaFoldDB" id="A0A7J6MTV8"/>
<dbReference type="PROSITE" id="PS50144">
    <property type="entry name" value="MATH"/>
    <property type="match status" value="1"/>
</dbReference>
<comment type="caution">
    <text evidence="4">The sequence shown here is derived from an EMBL/GenBank/DDBJ whole genome shotgun (WGS) entry which is preliminary data.</text>
</comment>
<keyword evidence="1" id="KW-0175">Coiled coil</keyword>
<dbReference type="PANTHER" id="PTHR46236">
    <property type="entry name" value="TRAF-LIKE SUPERFAMILY PROTEIN"/>
    <property type="match status" value="1"/>
</dbReference>
<name>A0A7J6MTV8_PEROL</name>
<organism evidence="4 5">
    <name type="scientific">Perkinsus olseni</name>
    <name type="common">Perkinsus atlanticus</name>
    <dbReference type="NCBI Taxonomy" id="32597"/>
    <lineage>
        <taxon>Eukaryota</taxon>
        <taxon>Sar</taxon>
        <taxon>Alveolata</taxon>
        <taxon>Perkinsozoa</taxon>
        <taxon>Perkinsea</taxon>
        <taxon>Perkinsida</taxon>
        <taxon>Perkinsidae</taxon>
        <taxon>Perkinsus</taxon>
    </lineage>
</organism>
<evidence type="ECO:0000313" key="5">
    <source>
        <dbReference type="Proteomes" id="UP000541610"/>
    </source>
</evidence>
<dbReference type="Gene3D" id="2.60.210.10">
    <property type="entry name" value="Apoptosis, Tumor Necrosis Factor Receptor Associated Protein 2, Chain A"/>
    <property type="match status" value="1"/>
</dbReference>